<sequence length="113" mass="11904">MQGRYSADAQAHLKRARSICSTGFPVPVSLGFSQIGVPKGRPQPPAPHAHFHTSGTASSQRPAAVGHGWLSLNWTAMMPAALVLEIRGPRRSVSMPRSAQGAQGAQGDQGDRP</sequence>
<dbReference type="AlphaFoldDB" id="A0A0C3HHW7"/>
<feature type="compositionally biased region" description="Low complexity" evidence="1">
    <location>
        <begin position="99"/>
        <end position="113"/>
    </location>
</feature>
<evidence type="ECO:0000256" key="1">
    <source>
        <dbReference type="SAM" id="MobiDB-lite"/>
    </source>
</evidence>
<proteinExistence type="predicted"/>
<protein>
    <submittedName>
        <fullName evidence="2">Uncharacterized protein</fullName>
    </submittedName>
</protein>
<reference evidence="2 3" key="1">
    <citation type="submission" date="2014-04" db="EMBL/GenBank/DDBJ databases">
        <authorList>
            <consortium name="DOE Joint Genome Institute"/>
            <person name="Kuo A."/>
            <person name="Martino E."/>
            <person name="Perotto S."/>
            <person name="Kohler A."/>
            <person name="Nagy L.G."/>
            <person name="Floudas D."/>
            <person name="Copeland A."/>
            <person name="Barry K.W."/>
            <person name="Cichocki N."/>
            <person name="Veneault-Fourrey C."/>
            <person name="LaButti K."/>
            <person name="Lindquist E.A."/>
            <person name="Lipzen A."/>
            <person name="Lundell T."/>
            <person name="Morin E."/>
            <person name="Murat C."/>
            <person name="Sun H."/>
            <person name="Tunlid A."/>
            <person name="Henrissat B."/>
            <person name="Grigoriev I.V."/>
            <person name="Hibbett D.S."/>
            <person name="Martin F."/>
            <person name="Nordberg H.P."/>
            <person name="Cantor M.N."/>
            <person name="Hua S.X."/>
        </authorList>
    </citation>
    <scope>NUCLEOTIDE SEQUENCE [LARGE SCALE GENOMIC DNA]</scope>
    <source>
        <strain evidence="2 3">Zn</strain>
    </source>
</reference>
<feature type="region of interest" description="Disordered" evidence="1">
    <location>
        <begin position="35"/>
        <end position="63"/>
    </location>
</feature>
<name>A0A0C3HHW7_OIDMZ</name>
<organism evidence="2 3">
    <name type="scientific">Oidiodendron maius (strain Zn)</name>
    <dbReference type="NCBI Taxonomy" id="913774"/>
    <lineage>
        <taxon>Eukaryota</taxon>
        <taxon>Fungi</taxon>
        <taxon>Dikarya</taxon>
        <taxon>Ascomycota</taxon>
        <taxon>Pezizomycotina</taxon>
        <taxon>Leotiomycetes</taxon>
        <taxon>Leotiomycetes incertae sedis</taxon>
        <taxon>Myxotrichaceae</taxon>
        <taxon>Oidiodendron</taxon>
    </lineage>
</organism>
<gene>
    <name evidence="2" type="ORF">OIDMADRAFT_47689</name>
</gene>
<dbReference type="InParanoid" id="A0A0C3HHW7"/>
<evidence type="ECO:0000313" key="2">
    <source>
        <dbReference type="EMBL" id="KIN07801.1"/>
    </source>
</evidence>
<dbReference type="Proteomes" id="UP000054321">
    <property type="component" value="Unassembled WGS sequence"/>
</dbReference>
<feature type="region of interest" description="Disordered" evidence="1">
    <location>
        <begin position="91"/>
        <end position="113"/>
    </location>
</feature>
<evidence type="ECO:0000313" key="3">
    <source>
        <dbReference type="Proteomes" id="UP000054321"/>
    </source>
</evidence>
<dbReference type="EMBL" id="KN832870">
    <property type="protein sequence ID" value="KIN07801.1"/>
    <property type="molecule type" value="Genomic_DNA"/>
</dbReference>
<reference evidence="3" key="2">
    <citation type="submission" date="2015-01" db="EMBL/GenBank/DDBJ databases">
        <title>Evolutionary Origins and Diversification of the Mycorrhizal Mutualists.</title>
        <authorList>
            <consortium name="DOE Joint Genome Institute"/>
            <consortium name="Mycorrhizal Genomics Consortium"/>
            <person name="Kohler A."/>
            <person name="Kuo A."/>
            <person name="Nagy L.G."/>
            <person name="Floudas D."/>
            <person name="Copeland A."/>
            <person name="Barry K.W."/>
            <person name="Cichocki N."/>
            <person name="Veneault-Fourrey C."/>
            <person name="LaButti K."/>
            <person name="Lindquist E.A."/>
            <person name="Lipzen A."/>
            <person name="Lundell T."/>
            <person name="Morin E."/>
            <person name="Murat C."/>
            <person name="Riley R."/>
            <person name="Ohm R."/>
            <person name="Sun H."/>
            <person name="Tunlid A."/>
            <person name="Henrissat B."/>
            <person name="Grigoriev I.V."/>
            <person name="Hibbett D.S."/>
            <person name="Martin F."/>
        </authorList>
    </citation>
    <scope>NUCLEOTIDE SEQUENCE [LARGE SCALE GENOMIC DNA]</scope>
    <source>
        <strain evidence="3">Zn</strain>
    </source>
</reference>
<dbReference type="HOGENOM" id="CLU_2134224_0_0_1"/>
<keyword evidence="3" id="KW-1185">Reference proteome</keyword>
<accession>A0A0C3HHW7</accession>